<dbReference type="AlphaFoldDB" id="A0A067R687"/>
<feature type="transmembrane region" description="Helical" evidence="1">
    <location>
        <begin position="534"/>
        <end position="560"/>
    </location>
</feature>
<dbReference type="eggNOG" id="KOG3298">
    <property type="taxonomic scope" value="Eukaryota"/>
</dbReference>
<organism evidence="2 3">
    <name type="scientific">Zootermopsis nevadensis</name>
    <name type="common">Dampwood termite</name>
    <dbReference type="NCBI Taxonomy" id="136037"/>
    <lineage>
        <taxon>Eukaryota</taxon>
        <taxon>Metazoa</taxon>
        <taxon>Ecdysozoa</taxon>
        <taxon>Arthropoda</taxon>
        <taxon>Hexapoda</taxon>
        <taxon>Insecta</taxon>
        <taxon>Pterygota</taxon>
        <taxon>Neoptera</taxon>
        <taxon>Polyneoptera</taxon>
        <taxon>Dictyoptera</taxon>
        <taxon>Blattodea</taxon>
        <taxon>Blattoidea</taxon>
        <taxon>Termitoidae</taxon>
        <taxon>Termopsidae</taxon>
        <taxon>Zootermopsis</taxon>
    </lineage>
</organism>
<reference evidence="2 3" key="1">
    <citation type="journal article" date="2014" name="Nat. Commun.">
        <title>Molecular traces of alternative social organization in a termite genome.</title>
        <authorList>
            <person name="Terrapon N."/>
            <person name="Li C."/>
            <person name="Robertson H.M."/>
            <person name="Ji L."/>
            <person name="Meng X."/>
            <person name="Booth W."/>
            <person name="Chen Z."/>
            <person name="Childers C.P."/>
            <person name="Glastad K.M."/>
            <person name="Gokhale K."/>
            <person name="Gowin J."/>
            <person name="Gronenberg W."/>
            <person name="Hermansen R.A."/>
            <person name="Hu H."/>
            <person name="Hunt B.G."/>
            <person name="Huylmans A.K."/>
            <person name="Khalil S.M."/>
            <person name="Mitchell R.D."/>
            <person name="Munoz-Torres M.C."/>
            <person name="Mustard J.A."/>
            <person name="Pan H."/>
            <person name="Reese J.T."/>
            <person name="Scharf M.E."/>
            <person name="Sun F."/>
            <person name="Vogel H."/>
            <person name="Xiao J."/>
            <person name="Yang W."/>
            <person name="Yang Z."/>
            <person name="Yang Z."/>
            <person name="Zhou J."/>
            <person name="Zhu J."/>
            <person name="Brent C.S."/>
            <person name="Elsik C.G."/>
            <person name="Goodisman M.A."/>
            <person name="Liberles D.A."/>
            <person name="Roe R.M."/>
            <person name="Vargo E.L."/>
            <person name="Vilcinskas A."/>
            <person name="Wang J."/>
            <person name="Bornberg-Bauer E."/>
            <person name="Korb J."/>
            <person name="Zhang G."/>
            <person name="Liebig J."/>
        </authorList>
    </citation>
    <scope>NUCLEOTIDE SEQUENCE [LARGE SCALE GENOMIC DNA]</scope>
    <source>
        <tissue evidence="2">Whole organism</tissue>
    </source>
</reference>
<dbReference type="PANTHER" id="PTHR37159">
    <property type="entry name" value="GH11867P"/>
    <property type="match status" value="1"/>
</dbReference>
<dbReference type="InParanoid" id="A0A067R687"/>
<dbReference type="STRING" id="136037.A0A067R687"/>
<proteinExistence type="predicted"/>
<gene>
    <name evidence="2" type="ORF">L798_06455</name>
</gene>
<keyword evidence="3" id="KW-1185">Reference proteome</keyword>
<dbReference type="Proteomes" id="UP000027135">
    <property type="component" value="Unassembled WGS sequence"/>
</dbReference>
<keyword evidence="1" id="KW-0472">Membrane</keyword>
<name>A0A067R687_ZOONE</name>
<feature type="transmembrane region" description="Helical" evidence="1">
    <location>
        <begin position="258"/>
        <end position="276"/>
    </location>
</feature>
<dbReference type="OrthoDB" id="6361347at2759"/>
<evidence type="ECO:0000313" key="2">
    <source>
        <dbReference type="EMBL" id="KDR18775.1"/>
    </source>
</evidence>
<protein>
    <submittedName>
        <fullName evidence="2">Uncharacterized protein</fullName>
    </submittedName>
</protein>
<evidence type="ECO:0000256" key="1">
    <source>
        <dbReference type="SAM" id="Phobius"/>
    </source>
</evidence>
<accession>A0A067R687</accession>
<dbReference type="PANTHER" id="PTHR37159:SF1">
    <property type="entry name" value="GH11867P"/>
    <property type="match status" value="1"/>
</dbReference>
<keyword evidence="1" id="KW-0812">Transmembrane</keyword>
<evidence type="ECO:0000313" key="3">
    <source>
        <dbReference type="Proteomes" id="UP000027135"/>
    </source>
</evidence>
<dbReference type="EMBL" id="KK852672">
    <property type="protein sequence ID" value="KDR18775.1"/>
    <property type="molecule type" value="Genomic_DNA"/>
</dbReference>
<feature type="transmembrane region" description="Helical" evidence="1">
    <location>
        <begin position="500"/>
        <end position="522"/>
    </location>
</feature>
<keyword evidence="1" id="KW-1133">Transmembrane helix</keyword>
<sequence length="595" mass="67470">MEENPSYSDTPKGSPIMVKREGLTVISGSVQKDKEVSESTQKSIHDICQTSDDYASCDQNTFVSLTTDEKYDKSLSRDEISVETKIIWDVVGTKNKELNGVNRSDISALRSVALNIIVNSVSLNISGSGSGVSISGVCSDRQNESEVNAVGIDIKEHSTAEVKDKNHVSSECEEICDENVGRTEIPVADSECLKTEDASCNSDVSKTNAVPDPILPEYLSLLLEGMNVCGDSGCPMNPRPEWVDLDKFRRGQCVAMKYLFGLMLAEMLSLMLILSYPHGLHPLVFTRKSDTPFKSFKRYLSTLIRVRSWYSDDIWKPGTEGHRNVNVVRAMHESVRQGLHNTKPEDLPKKIRLSGNSKCVCKDAIWSPLHEKICEDFQVSCPYPRPNQCPFLDYHSSSVFVNQMDMAVAQFGFVGLFVLFPRRFGAHGISDEDMDAFVHLWRCLGYVLGLEDKYNFCNGDLETVRQRSRDIINFWVKPNLREVSRDWEHMVRCIVEGVSYYIPGITFEISLLYLCSLLGIYAPRLTAALTFTQKLFYCLMTFTFWVIMRLPGAHSFYNWLLSMTIRKAQMASPERLRKLEHRKYPYEINANCTRL</sequence>